<gene>
    <name evidence="1" type="ORF">PAUR_a0838</name>
</gene>
<evidence type="ECO:0000313" key="2">
    <source>
        <dbReference type="Proteomes" id="UP000615755"/>
    </source>
</evidence>
<protein>
    <submittedName>
        <fullName evidence="1">Uncharacterized protein</fullName>
    </submittedName>
</protein>
<evidence type="ECO:0000313" key="1">
    <source>
        <dbReference type="EMBL" id="MBE0367478.1"/>
    </source>
</evidence>
<proteinExistence type="predicted"/>
<accession>A0ABR9E918</accession>
<dbReference type="EMBL" id="AQGV01000012">
    <property type="protein sequence ID" value="MBE0367478.1"/>
    <property type="molecule type" value="Genomic_DNA"/>
</dbReference>
<sequence length="62" mass="7014">MVITSPIATGVINKKTPINEGTIKANKVRKSIDFARLECVVIIICLQKQRKEPKLFSFSKIR</sequence>
<dbReference type="Proteomes" id="UP000615755">
    <property type="component" value="Unassembled WGS sequence"/>
</dbReference>
<keyword evidence="2" id="KW-1185">Reference proteome</keyword>
<reference evidence="1 2" key="1">
    <citation type="submission" date="2015-03" db="EMBL/GenBank/DDBJ databases">
        <title>Genome sequence of Pseudoalteromonas aurantia.</title>
        <authorList>
            <person name="Xie B.-B."/>
            <person name="Rong J.-C."/>
            <person name="Qin Q.-L."/>
            <person name="Zhang Y.-Z."/>
        </authorList>
    </citation>
    <scope>NUCLEOTIDE SEQUENCE [LARGE SCALE GENOMIC DNA]</scope>
    <source>
        <strain evidence="1 2">208</strain>
    </source>
</reference>
<organism evidence="1 2">
    <name type="scientific">Pseudoalteromonas aurantia 208</name>
    <dbReference type="NCBI Taxonomy" id="1314867"/>
    <lineage>
        <taxon>Bacteria</taxon>
        <taxon>Pseudomonadati</taxon>
        <taxon>Pseudomonadota</taxon>
        <taxon>Gammaproteobacteria</taxon>
        <taxon>Alteromonadales</taxon>
        <taxon>Pseudoalteromonadaceae</taxon>
        <taxon>Pseudoalteromonas</taxon>
    </lineage>
</organism>
<comment type="caution">
    <text evidence="1">The sequence shown here is derived from an EMBL/GenBank/DDBJ whole genome shotgun (WGS) entry which is preliminary data.</text>
</comment>
<name>A0ABR9E918_9GAMM</name>